<sequence>MSTSEENAYPPQVGDTHTYKRTFTVEEVQQFTELSGDAQPIHTDPDEDGRLMAQGLLTATLPTKIGGDLEVLAGRMDIRFVEPVYTGDRITCTWTNERVEEHEDRYSITADVVCTREETEVLRATIEGLVWKEQ</sequence>
<feature type="domain" description="MaoC-like" evidence="1">
    <location>
        <begin position="18"/>
        <end position="113"/>
    </location>
</feature>
<dbReference type="GO" id="GO:0016836">
    <property type="term" value="F:hydro-lyase activity"/>
    <property type="evidence" value="ECO:0007669"/>
    <property type="project" value="UniProtKB-ARBA"/>
</dbReference>
<dbReference type="AlphaFoldDB" id="A0ABD5VXQ8"/>
<accession>A0ABD5VXQ8</accession>
<dbReference type="PANTHER" id="PTHR43437:SF3">
    <property type="entry name" value="HYDROXYACYL-THIOESTER DEHYDRATASE TYPE 2, MITOCHONDRIAL"/>
    <property type="match status" value="1"/>
</dbReference>
<dbReference type="Gene3D" id="3.10.129.10">
    <property type="entry name" value="Hotdog Thioesterase"/>
    <property type="match status" value="1"/>
</dbReference>
<dbReference type="InterPro" id="IPR050965">
    <property type="entry name" value="UPF0336/Enoyl-CoA_hydratase"/>
</dbReference>
<dbReference type="RefSeq" id="WP_267163760.1">
    <property type="nucleotide sequence ID" value="NZ_CP112972.1"/>
</dbReference>
<evidence type="ECO:0000313" key="2">
    <source>
        <dbReference type="EMBL" id="MFC7057951.1"/>
    </source>
</evidence>
<proteinExistence type="predicted"/>
<dbReference type="InterPro" id="IPR002539">
    <property type="entry name" value="MaoC-like_dom"/>
</dbReference>
<gene>
    <name evidence="2" type="ORF">ACFQQG_06945</name>
</gene>
<keyword evidence="3" id="KW-1185">Reference proteome</keyword>
<dbReference type="PANTHER" id="PTHR43437">
    <property type="entry name" value="HYDROXYACYL-THIOESTER DEHYDRATASE TYPE 2, MITOCHONDRIAL-RELATED"/>
    <property type="match status" value="1"/>
</dbReference>
<dbReference type="EMBL" id="JBHSZI010000001">
    <property type="protein sequence ID" value="MFC7057951.1"/>
    <property type="molecule type" value="Genomic_DNA"/>
</dbReference>
<reference evidence="2 3" key="1">
    <citation type="journal article" date="2019" name="Int. J. Syst. Evol. Microbiol.">
        <title>The Global Catalogue of Microorganisms (GCM) 10K type strain sequencing project: providing services to taxonomists for standard genome sequencing and annotation.</title>
        <authorList>
            <consortium name="The Broad Institute Genomics Platform"/>
            <consortium name="The Broad Institute Genome Sequencing Center for Infectious Disease"/>
            <person name="Wu L."/>
            <person name="Ma J."/>
        </authorList>
    </citation>
    <scope>NUCLEOTIDE SEQUENCE [LARGE SCALE GENOMIC DNA]</scope>
    <source>
        <strain evidence="2 3">JCM 30072</strain>
    </source>
</reference>
<dbReference type="GeneID" id="76629902"/>
<evidence type="ECO:0000259" key="1">
    <source>
        <dbReference type="Pfam" id="PF01575"/>
    </source>
</evidence>
<dbReference type="SUPFAM" id="SSF54637">
    <property type="entry name" value="Thioesterase/thiol ester dehydrase-isomerase"/>
    <property type="match status" value="1"/>
</dbReference>
<name>A0ABD5VXQ8_9EURY</name>
<protein>
    <submittedName>
        <fullName evidence="2">MaoC/PaaZ C-terminal domain-containing protein</fullName>
    </submittedName>
</protein>
<comment type="caution">
    <text evidence="2">The sequence shown here is derived from an EMBL/GenBank/DDBJ whole genome shotgun (WGS) entry which is preliminary data.</text>
</comment>
<organism evidence="2 3">
    <name type="scientific">Halovenus salina</name>
    <dbReference type="NCBI Taxonomy" id="1510225"/>
    <lineage>
        <taxon>Archaea</taxon>
        <taxon>Methanobacteriati</taxon>
        <taxon>Methanobacteriota</taxon>
        <taxon>Stenosarchaea group</taxon>
        <taxon>Halobacteria</taxon>
        <taxon>Halobacteriales</taxon>
        <taxon>Haloarculaceae</taxon>
        <taxon>Halovenus</taxon>
    </lineage>
</organism>
<dbReference type="Pfam" id="PF01575">
    <property type="entry name" value="MaoC_dehydratas"/>
    <property type="match status" value="1"/>
</dbReference>
<evidence type="ECO:0000313" key="3">
    <source>
        <dbReference type="Proteomes" id="UP001596445"/>
    </source>
</evidence>
<dbReference type="Proteomes" id="UP001596445">
    <property type="component" value="Unassembled WGS sequence"/>
</dbReference>
<dbReference type="InterPro" id="IPR029069">
    <property type="entry name" value="HotDog_dom_sf"/>
</dbReference>